<dbReference type="OMA" id="MQLRFYS"/>
<accession>A0A834YNK5</accession>
<dbReference type="AlphaFoldDB" id="A0A834YNK5"/>
<organism evidence="2 3">
    <name type="scientific">Tetracentron sinense</name>
    <name type="common">Spur-leaf</name>
    <dbReference type="NCBI Taxonomy" id="13715"/>
    <lineage>
        <taxon>Eukaryota</taxon>
        <taxon>Viridiplantae</taxon>
        <taxon>Streptophyta</taxon>
        <taxon>Embryophyta</taxon>
        <taxon>Tracheophyta</taxon>
        <taxon>Spermatophyta</taxon>
        <taxon>Magnoliopsida</taxon>
        <taxon>Trochodendrales</taxon>
        <taxon>Trochodendraceae</taxon>
        <taxon>Tetracentron</taxon>
    </lineage>
</organism>
<evidence type="ECO:0000259" key="1">
    <source>
        <dbReference type="PROSITE" id="PS50104"/>
    </source>
</evidence>
<sequence length="194" mass="22605">MRCPSVKKFFNCFLCYWLPSQKPDQRWEVFINHRGIDTKRSVAGLLYDNLTRHELHPFMDVKSMSPGDKLFETIDSAIRNCKVGVAIFSPHYCESEFCLHELATLLESKKKVIPIFVDIKPSELRVMVNGRFGVEELQRFRWALKEAKYIVGLAFDSSNGDWSDLITRASKSVMESLNEVDKDSRERRDRHKIT</sequence>
<feature type="domain" description="TIR" evidence="1">
    <location>
        <begin position="25"/>
        <end position="177"/>
    </location>
</feature>
<dbReference type="SUPFAM" id="SSF52200">
    <property type="entry name" value="Toll/Interleukin receptor TIR domain"/>
    <property type="match status" value="1"/>
</dbReference>
<dbReference type="Gene3D" id="3.40.50.10140">
    <property type="entry name" value="Toll/interleukin-1 receptor homology (TIR) domain"/>
    <property type="match status" value="1"/>
</dbReference>
<protein>
    <recommendedName>
        <fullName evidence="1">TIR domain-containing protein</fullName>
    </recommendedName>
</protein>
<proteinExistence type="predicted"/>
<dbReference type="Proteomes" id="UP000655225">
    <property type="component" value="Unassembled WGS sequence"/>
</dbReference>
<evidence type="ECO:0000313" key="3">
    <source>
        <dbReference type="Proteomes" id="UP000655225"/>
    </source>
</evidence>
<comment type="caution">
    <text evidence="2">The sequence shown here is derived from an EMBL/GenBank/DDBJ whole genome shotgun (WGS) entry which is preliminary data.</text>
</comment>
<dbReference type="Pfam" id="PF01582">
    <property type="entry name" value="TIR"/>
    <property type="match status" value="1"/>
</dbReference>
<dbReference type="PANTHER" id="PTHR31008">
    <property type="entry name" value="COP1-INTERACTING PROTEIN-RELATED"/>
    <property type="match status" value="1"/>
</dbReference>
<name>A0A834YNK5_TETSI</name>
<dbReference type="InterPro" id="IPR035897">
    <property type="entry name" value="Toll_tir_struct_dom_sf"/>
</dbReference>
<dbReference type="InterPro" id="IPR000157">
    <property type="entry name" value="TIR_dom"/>
</dbReference>
<gene>
    <name evidence="2" type="ORF">HHK36_025965</name>
</gene>
<dbReference type="PROSITE" id="PS50104">
    <property type="entry name" value="TIR"/>
    <property type="match status" value="1"/>
</dbReference>
<dbReference type="GO" id="GO:0007165">
    <property type="term" value="P:signal transduction"/>
    <property type="evidence" value="ECO:0007669"/>
    <property type="project" value="InterPro"/>
</dbReference>
<reference evidence="2 3" key="1">
    <citation type="submission" date="2020-04" db="EMBL/GenBank/DDBJ databases">
        <title>Plant Genome Project.</title>
        <authorList>
            <person name="Zhang R.-G."/>
        </authorList>
    </citation>
    <scope>NUCLEOTIDE SEQUENCE [LARGE SCALE GENOMIC DNA]</scope>
    <source>
        <strain evidence="2">YNK0</strain>
        <tissue evidence="2">Leaf</tissue>
    </source>
</reference>
<dbReference type="PANTHER" id="PTHR31008:SF16">
    <property type="entry name" value="TOLL-INTERLEUKIN-RESISTANCE (TIR) DOMAIN FAMILY PROTEIN"/>
    <property type="match status" value="1"/>
</dbReference>
<dbReference type="OrthoDB" id="6078042at2759"/>
<dbReference type="SMART" id="SM00255">
    <property type="entry name" value="TIR"/>
    <property type="match status" value="1"/>
</dbReference>
<keyword evidence="3" id="KW-1185">Reference proteome</keyword>
<dbReference type="EMBL" id="JABCRI010000019">
    <property type="protein sequence ID" value="KAF8389272.1"/>
    <property type="molecule type" value="Genomic_DNA"/>
</dbReference>
<evidence type="ECO:0000313" key="2">
    <source>
        <dbReference type="EMBL" id="KAF8389272.1"/>
    </source>
</evidence>